<proteinExistence type="predicted"/>
<accession>A0AAD6V1W5</accession>
<reference evidence="1" key="1">
    <citation type="submission" date="2023-03" db="EMBL/GenBank/DDBJ databases">
        <title>Massive genome expansion in bonnet fungi (Mycena s.s.) driven by repeated elements and novel gene families across ecological guilds.</title>
        <authorList>
            <consortium name="Lawrence Berkeley National Laboratory"/>
            <person name="Harder C.B."/>
            <person name="Miyauchi S."/>
            <person name="Viragh M."/>
            <person name="Kuo A."/>
            <person name="Thoen E."/>
            <person name="Andreopoulos B."/>
            <person name="Lu D."/>
            <person name="Skrede I."/>
            <person name="Drula E."/>
            <person name="Henrissat B."/>
            <person name="Morin E."/>
            <person name="Kohler A."/>
            <person name="Barry K."/>
            <person name="LaButti K."/>
            <person name="Morin E."/>
            <person name="Salamov A."/>
            <person name="Lipzen A."/>
            <person name="Mereny Z."/>
            <person name="Hegedus B."/>
            <person name="Baldrian P."/>
            <person name="Stursova M."/>
            <person name="Weitz H."/>
            <person name="Taylor A."/>
            <person name="Grigoriev I.V."/>
            <person name="Nagy L.G."/>
            <person name="Martin F."/>
            <person name="Kauserud H."/>
        </authorList>
    </citation>
    <scope>NUCLEOTIDE SEQUENCE</scope>
    <source>
        <strain evidence="1">9144</strain>
    </source>
</reference>
<organism evidence="1 2">
    <name type="scientific">Mycena pura</name>
    <dbReference type="NCBI Taxonomy" id="153505"/>
    <lineage>
        <taxon>Eukaryota</taxon>
        <taxon>Fungi</taxon>
        <taxon>Dikarya</taxon>
        <taxon>Basidiomycota</taxon>
        <taxon>Agaricomycotina</taxon>
        <taxon>Agaricomycetes</taxon>
        <taxon>Agaricomycetidae</taxon>
        <taxon>Agaricales</taxon>
        <taxon>Marasmiineae</taxon>
        <taxon>Mycenaceae</taxon>
        <taxon>Mycena</taxon>
    </lineage>
</organism>
<dbReference type="Pfam" id="PF20414">
    <property type="entry name" value="DUF6698"/>
    <property type="match status" value="1"/>
</dbReference>
<dbReference type="Proteomes" id="UP001219525">
    <property type="component" value="Unassembled WGS sequence"/>
</dbReference>
<gene>
    <name evidence="1" type="ORF">GGX14DRAFT_402504</name>
</gene>
<keyword evidence="2" id="KW-1185">Reference proteome</keyword>
<sequence>MYGYIQSRNEETCPPHIISEDVKDTDERNENLQCTSGTQKESRPFSEDGRESERASLSQKVVISTALFAKDIYIYDILLLQNKGGYIYQMCDMTYGGYIHWGEDISTLQTLTEVYRKDDPMNGLFCGPIVYRSIQHTWTALESAITGLNHNGLLSSCHACTHKVYRVTPEMVAYDIYLALVPGNWKDCRAATKTLYDMVLNSFFGDDVDEVWVEETLALPAGSSLWARVPSRRSPHCQLRRQP</sequence>
<name>A0AAD6V1W5_9AGAR</name>
<evidence type="ECO:0000313" key="1">
    <source>
        <dbReference type="EMBL" id="KAJ7197575.1"/>
    </source>
</evidence>
<dbReference type="EMBL" id="JARJCW010000077">
    <property type="protein sequence ID" value="KAJ7197575.1"/>
    <property type="molecule type" value="Genomic_DNA"/>
</dbReference>
<comment type="caution">
    <text evidence="1">The sequence shown here is derived from an EMBL/GenBank/DDBJ whole genome shotgun (WGS) entry which is preliminary data.</text>
</comment>
<dbReference type="InterPro" id="IPR046521">
    <property type="entry name" value="DUF6698"/>
</dbReference>
<dbReference type="AlphaFoldDB" id="A0AAD6V1W5"/>
<protein>
    <submittedName>
        <fullName evidence="1">Uncharacterized protein</fullName>
    </submittedName>
</protein>
<evidence type="ECO:0000313" key="2">
    <source>
        <dbReference type="Proteomes" id="UP001219525"/>
    </source>
</evidence>